<evidence type="ECO:0000313" key="2">
    <source>
        <dbReference type="Proteomes" id="UP001185927"/>
    </source>
</evidence>
<evidence type="ECO:0000313" key="1">
    <source>
        <dbReference type="EMBL" id="MDV6271755.1"/>
    </source>
</evidence>
<proteinExistence type="predicted"/>
<protein>
    <submittedName>
        <fullName evidence="1">Uncharacterized protein</fullName>
    </submittedName>
</protein>
<organism evidence="1 2">
    <name type="scientific">Rhodococcus globerulus</name>
    <dbReference type="NCBI Taxonomy" id="33008"/>
    <lineage>
        <taxon>Bacteria</taxon>
        <taxon>Bacillati</taxon>
        <taxon>Actinomycetota</taxon>
        <taxon>Actinomycetes</taxon>
        <taxon>Mycobacteriales</taxon>
        <taxon>Nocardiaceae</taxon>
        <taxon>Rhodococcus</taxon>
    </lineage>
</organism>
<dbReference type="Proteomes" id="UP001185927">
    <property type="component" value="Unassembled WGS sequence"/>
</dbReference>
<comment type="caution">
    <text evidence="1">The sequence shown here is derived from an EMBL/GenBank/DDBJ whole genome shotgun (WGS) entry which is preliminary data.</text>
</comment>
<accession>A0ABU4C5Q9</accession>
<name>A0ABU4C5Q9_RHOGO</name>
<keyword evidence="2" id="KW-1185">Reference proteome</keyword>
<dbReference type="EMBL" id="JAWLKB010000077">
    <property type="protein sequence ID" value="MDV6271755.1"/>
    <property type="molecule type" value="Genomic_DNA"/>
</dbReference>
<reference evidence="1 2" key="1">
    <citation type="submission" date="2023-10" db="EMBL/GenBank/DDBJ databases">
        <title>Development of a sustainable strategy for remediation of hydrocarbon-contaminated territories based on the waste exchange concept.</title>
        <authorList>
            <person name="Krivoruchko A."/>
        </authorList>
    </citation>
    <scope>NUCLEOTIDE SEQUENCE [LARGE SCALE GENOMIC DNA]</scope>
    <source>
        <strain evidence="1 2">IEGM 1203</strain>
    </source>
</reference>
<gene>
    <name evidence="1" type="ORF">R3Q16_34785</name>
</gene>
<sequence length="137" mass="14055">MWSPRRLLGIGVIAAGLAVGPAPGVLPHASASPTVNTFQIPLFVTNTIWSCGFQIFCVSNPVAITGETPGTVTFPAMSPDAKGTYWMHWRNLVTGASGVLAIPYSDAVSVSTGAGLVTASMTTGYESIAGTGVFLVP</sequence>
<dbReference type="RefSeq" id="WP_317546426.1">
    <property type="nucleotide sequence ID" value="NZ_JAWLKB010000077.1"/>
</dbReference>